<comment type="caution">
    <text evidence="2">The sequence shown here is derived from an EMBL/GenBank/DDBJ whole genome shotgun (WGS) entry which is preliminary data.</text>
</comment>
<feature type="region of interest" description="Disordered" evidence="1">
    <location>
        <begin position="1"/>
        <end position="46"/>
    </location>
</feature>
<evidence type="ECO:0000313" key="3">
    <source>
        <dbReference type="Proteomes" id="UP001063166"/>
    </source>
</evidence>
<dbReference type="OrthoDB" id="3351993at2759"/>
<evidence type="ECO:0000313" key="2">
    <source>
        <dbReference type="EMBL" id="GLB44266.1"/>
    </source>
</evidence>
<dbReference type="AlphaFoldDB" id="A0A9P3Q020"/>
<feature type="compositionally biased region" description="Low complexity" evidence="1">
    <location>
        <begin position="8"/>
        <end position="19"/>
    </location>
</feature>
<dbReference type="Proteomes" id="UP001063166">
    <property type="component" value="Unassembled WGS sequence"/>
</dbReference>
<reference evidence="2" key="1">
    <citation type="submission" date="2022-07" db="EMBL/GenBank/DDBJ databases">
        <title>The genome of Lyophyllum shimeji provides insight into the initial evolution of ectomycorrhizal fungal genome.</title>
        <authorList>
            <person name="Kobayashi Y."/>
            <person name="Shibata T."/>
            <person name="Hirakawa H."/>
            <person name="Shigenobu S."/>
            <person name="Nishiyama T."/>
            <person name="Yamada A."/>
            <person name="Hasebe M."/>
            <person name="Kawaguchi M."/>
        </authorList>
    </citation>
    <scope>NUCLEOTIDE SEQUENCE</scope>
    <source>
        <strain evidence="2">AT787</strain>
    </source>
</reference>
<keyword evidence="3" id="KW-1185">Reference proteome</keyword>
<name>A0A9P3Q020_LYOSH</name>
<protein>
    <submittedName>
        <fullName evidence="2">Uncharacterized protein</fullName>
    </submittedName>
</protein>
<organism evidence="2 3">
    <name type="scientific">Lyophyllum shimeji</name>
    <name type="common">Hon-shimeji</name>
    <name type="synonym">Tricholoma shimeji</name>
    <dbReference type="NCBI Taxonomy" id="47721"/>
    <lineage>
        <taxon>Eukaryota</taxon>
        <taxon>Fungi</taxon>
        <taxon>Dikarya</taxon>
        <taxon>Basidiomycota</taxon>
        <taxon>Agaricomycotina</taxon>
        <taxon>Agaricomycetes</taxon>
        <taxon>Agaricomycetidae</taxon>
        <taxon>Agaricales</taxon>
        <taxon>Tricholomatineae</taxon>
        <taxon>Lyophyllaceae</taxon>
        <taxon>Lyophyllum</taxon>
    </lineage>
</organism>
<sequence>MGEDEKQAAPAAGAEMQPADDAIDGDDTPPRIAASAETAPRPPSRELTANFSKISVILRNFEDENEDYLAMERALERSILMVGLAVIFSAILESNQINS</sequence>
<accession>A0A9P3Q020</accession>
<evidence type="ECO:0000256" key="1">
    <source>
        <dbReference type="SAM" id="MobiDB-lite"/>
    </source>
</evidence>
<gene>
    <name evidence="2" type="ORF">LshimejAT787_1601960</name>
</gene>
<dbReference type="EMBL" id="BRPK01000016">
    <property type="protein sequence ID" value="GLB44266.1"/>
    <property type="molecule type" value="Genomic_DNA"/>
</dbReference>
<proteinExistence type="predicted"/>